<dbReference type="PANTHER" id="PTHR23150">
    <property type="entry name" value="SULFATASE MODIFYING FACTOR 1, 2"/>
    <property type="match status" value="1"/>
</dbReference>
<keyword evidence="1" id="KW-1133">Transmembrane helix</keyword>
<dbReference type="EMBL" id="CP014334">
    <property type="protein sequence ID" value="AMW32231.1"/>
    <property type="molecule type" value="Genomic_DNA"/>
</dbReference>
<dbReference type="InterPro" id="IPR016187">
    <property type="entry name" value="CTDL_fold"/>
</dbReference>
<dbReference type="Pfam" id="PF03781">
    <property type="entry name" value="FGE-sulfatase"/>
    <property type="match status" value="1"/>
</dbReference>
<evidence type="ECO:0000256" key="1">
    <source>
        <dbReference type="SAM" id="Phobius"/>
    </source>
</evidence>
<dbReference type="CDD" id="cd06779">
    <property type="entry name" value="cpPDZ_Deg_HtrA-like"/>
    <property type="match status" value="1"/>
</dbReference>
<feature type="domain" description="PDZ" evidence="2">
    <location>
        <begin position="546"/>
        <end position="621"/>
    </location>
</feature>
<keyword evidence="4" id="KW-1185">Reference proteome</keyword>
<name>A0AAI8GCN3_FERIS</name>
<dbReference type="SUPFAM" id="SSF50156">
    <property type="entry name" value="PDZ domain-like"/>
    <property type="match status" value="1"/>
</dbReference>
<dbReference type="InterPro" id="IPR001478">
    <property type="entry name" value="PDZ"/>
</dbReference>
<proteinExistence type="predicted"/>
<keyword evidence="1" id="KW-0472">Membrane</keyword>
<dbReference type="PROSITE" id="PS50106">
    <property type="entry name" value="PDZ"/>
    <property type="match status" value="1"/>
</dbReference>
<dbReference type="InterPro" id="IPR036034">
    <property type="entry name" value="PDZ_sf"/>
</dbReference>
<dbReference type="Proteomes" id="UP000093740">
    <property type="component" value="Chromosome"/>
</dbReference>
<dbReference type="RefSeq" id="WP_033191271.1">
    <property type="nucleotide sequence ID" value="NZ_CP014334.2"/>
</dbReference>
<dbReference type="Gene3D" id="2.30.42.10">
    <property type="match status" value="1"/>
</dbReference>
<dbReference type="SUPFAM" id="SSF56436">
    <property type="entry name" value="C-type lectin-like"/>
    <property type="match status" value="1"/>
</dbReference>
<dbReference type="PANTHER" id="PTHR23150:SF19">
    <property type="entry name" value="FORMYLGLYCINE-GENERATING ENZYME"/>
    <property type="match status" value="1"/>
</dbReference>
<gene>
    <name evidence="3" type="ORF">NA23_02205</name>
</gene>
<protein>
    <submittedName>
        <fullName evidence="3">SUMF1/EgtB/PvdO family nonheme iron enzyme</fullName>
    </submittedName>
</protein>
<dbReference type="InterPro" id="IPR042095">
    <property type="entry name" value="SUMF_sf"/>
</dbReference>
<dbReference type="InterPro" id="IPR005532">
    <property type="entry name" value="SUMF_dom"/>
</dbReference>
<dbReference type="GO" id="GO:0120147">
    <property type="term" value="F:formylglycine-generating oxidase activity"/>
    <property type="evidence" value="ECO:0007669"/>
    <property type="project" value="TreeGrafter"/>
</dbReference>
<reference evidence="3 4" key="1">
    <citation type="journal article" date="2015" name="Stand. Genomic Sci.">
        <title>Genome sequence of a native-feather degrading extremely thermophilic Eubacterium, Fervidobacterium islandicum AW-1.</title>
        <authorList>
            <person name="Lee Y.J."/>
            <person name="Jeong H."/>
            <person name="Park G.S."/>
            <person name="Kwak Y."/>
            <person name="Lee S.J."/>
            <person name="Lee S.J."/>
            <person name="Park M.K."/>
            <person name="Kim J.Y."/>
            <person name="Kang H.K."/>
            <person name="Shin J.H."/>
            <person name="Lee D.W."/>
        </authorList>
    </citation>
    <scope>NUCLEOTIDE SEQUENCE [LARGE SCALE GENOMIC DNA]</scope>
    <source>
        <strain evidence="3 4">AW-1</strain>
    </source>
</reference>
<organism evidence="3 4">
    <name type="scientific">Fervidobacterium islandicum</name>
    <dbReference type="NCBI Taxonomy" id="2423"/>
    <lineage>
        <taxon>Bacteria</taxon>
        <taxon>Thermotogati</taxon>
        <taxon>Thermotogota</taxon>
        <taxon>Thermotogae</taxon>
        <taxon>Thermotogales</taxon>
        <taxon>Fervidobacteriaceae</taxon>
        <taxon>Fervidobacterium</taxon>
    </lineage>
</organism>
<evidence type="ECO:0000313" key="3">
    <source>
        <dbReference type="EMBL" id="AMW32231.1"/>
    </source>
</evidence>
<dbReference type="KEGG" id="fia:NA23_02205"/>
<dbReference type="InterPro" id="IPR051043">
    <property type="entry name" value="Sulfatase_Mod_Factor_Kinase"/>
</dbReference>
<keyword evidence="1" id="KW-0812">Transmembrane</keyword>
<evidence type="ECO:0000313" key="4">
    <source>
        <dbReference type="Proteomes" id="UP000093740"/>
    </source>
</evidence>
<dbReference type="Gene3D" id="3.90.1580.10">
    <property type="entry name" value="paralog of FGE (formylglycine-generating enzyme)"/>
    <property type="match status" value="1"/>
</dbReference>
<evidence type="ECO:0000259" key="2">
    <source>
        <dbReference type="PROSITE" id="PS50106"/>
    </source>
</evidence>
<feature type="transmembrane region" description="Helical" evidence="1">
    <location>
        <begin position="7"/>
        <end position="30"/>
    </location>
</feature>
<sequence length="652" mass="73176">MKLNKYLLTVILFIMYFSVLSIVLAVTIVYKDSSTIEGDLEDMNNKYVVVSNALGKIQIPVDNVKAIIFRNHNMFQTGREVSIGGKKYEGYATELSKEYVTVTTWFGNVKVNLKSDILDFIGFEKVDFPNVPLETYFQVELSLNEYYVCSLKSGEMIVGTQLSSNNDYLIVSDNYRNTFYILKGAVEDLYIPYKYAKGYDLVVLSTGRKLYGVVKKLSETQYEVSGQWGKVVVNQGEILFTTYKETKEQVVQPVQPTPKVEPAPNLLDRLIYDKDGVAVVVADSPIKVEGKEIKRINIYPRQIVDPRTGIVFVLVPGGVFKMGADTSWGSVDDDELPQREVYVSAFYISKYPITVKQYLDFLKASQTSSSVVYGKQISPVEIDFLSQKVRVSYNAPQALLNSPITGINYLSAKAYCDWAGYQLPTEAQWEKAARGTDGRRYPWGNSRPTTYNDGKKDYPVDMFEETDVSPYGVVNMYGYPIEICRDYYSKDAYKKLPKDDPLNTTGTYVVGRTGVLTGRITDRIPILPSEPRDDTTFRVVLSVEEALDISKKPLNNKLVGITWFIVNDNIKKQYSVKSEGLYVAYVESGSPAQLAGVKTGDVIVKIDGKAIKSQDDALKALSGKKQGDVSVLTIERAGKTLEIKIKLGIWLF</sequence>
<dbReference type="Pfam" id="PF13180">
    <property type="entry name" value="PDZ_2"/>
    <property type="match status" value="1"/>
</dbReference>
<dbReference type="AlphaFoldDB" id="A0AAI8GCN3"/>
<accession>A0AAI8GCN3</accession>
<dbReference type="SMART" id="SM00228">
    <property type="entry name" value="PDZ"/>
    <property type="match status" value="1"/>
</dbReference>